<name>A0A1Y5MGT2_9BACT</name>
<evidence type="ECO:0000313" key="1">
    <source>
        <dbReference type="EMBL" id="AVX44019.1"/>
    </source>
</evidence>
<dbReference type="AlphaFoldDB" id="A0A1Y5MGT2"/>
<dbReference type="EMBL" id="NDYN01000005">
    <property type="protein sequence ID" value="OUT07790.1"/>
    <property type="molecule type" value="Genomic_DNA"/>
</dbReference>
<proteinExistence type="predicted"/>
<dbReference type="Proteomes" id="UP000196317">
    <property type="component" value="Unassembled WGS sequence"/>
</dbReference>
<evidence type="ECO:0000313" key="5">
    <source>
        <dbReference type="Proteomes" id="UP000241854"/>
    </source>
</evidence>
<dbReference type="EMBL" id="CP021642">
    <property type="protein sequence ID" value="AVX44019.1"/>
    <property type="molecule type" value="Genomic_DNA"/>
</dbReference>
<reference evidence="2 4" key="1">
    <citation type="submission" date="2017-04" db="EMBL/GenBank/DDBJ databases">
        <title>Complete genome of Campylobacter concisus ATCC 33237T and draft genomes for an additional eight well characterized C. concisus strains.</title>
        <authorList>
            <person name="Cornelius A.J."/>
            <person name="Miller W.G."/>
            <person name="Lastovica A.J."/>
            <person name="On S.L."/>
            <person name="French N.P."/>
            <person name="Vandenberg O."/>
            <person name="Biggs P.J."/>
        </authorList>
    </citation>
    <scope>NUCLEOTIDE SEQUENCE [LARGE SCALE GENOMIC DNA]</scope>
    <source>
        <strain evidence="2 4">CCUG 19995</strain>
    </source>
</reference>
<dbReference type="RefSeq" id="WP_009293846.1">
    <property type="nucleotide sequence ID" value="NZ_CABFLX010000026.1"/>
</dbReference>
<evidence type="ECO:0000313" key="2">
    <source>
        <dbReference type="EMBL" id="OUT07790.1"/>
    </source>
</evidence>
<reference evidence="3 6" key="3">
    <citation type="journal article" date="2020" name="Microb. Genom.">
        <title>Analysis of complete Campylobacter concisus genomes identifies genomospecies features, secretion systems and novel plasmids and their association with severe ulcerative colitis.</title>
        <authorList>
            <person name="Liu F."/>
            <person name="Chen S."/>
            <person name="Luu L.D.W."/>
            <person name="Lee S.A."/>
            <person name="Tay A.C.Y."/>
            <person name="Wu R."/>
            <person name="Riordan S.M."/>
            <person name="Lan R."/>
            <person name="Liu L."/>
            <person name="Zhang L."/>
        </authorList>
    </citation>
    <scope>NUCLEOTIDE SEQUENCE [LARGE SCALE GENOMIC DNA]</scope>
    <source>
        <strain evidence="3 6">H9O-S2</strain>
    </source>
</reference>
<gene>
    <name evidence="2" type="ORF">B9N65_06175</name>
    <name evidence="1" type="ORF">CCS77_0958</name>
    <name evidence="3" type="ORF">G5B96_05280</name>
</gene>
<dbReference type="Proteomes" id="UP000594535">
    <property type="component" value="Chromosome"/>
</dbReference>
<protein>
    <submittedName>
        <fullName evidence="2">Uncharacterized protein</fullName>
    </submittedName>
</protein>
<evidence type="ECO:0000313" key="4">
    <source>
        <dbReference type="Proteomes" id="UP000196317"/>
    </source>
</evidence>
<organism evidence="2 4">
    <name type="scientific">Campylobacter concisus</name>
    <dbReference type="NCBI Taxonomy" id="199"/>
    <lineage>
        <taxon>Bacteria</taxon>
        <taxon>Pseudomonadati</taxon>
        <taxon>Campylobacterota</taxon>
        <taxon>Epsilonproteobacteria</taxon>
        <taxon>Campylobacterales</taxon>
        <taxon>Campylobacteraceae</taxon>
        <taxon>Campylobacter</taxon>
    </lineage>
</organism>
<sequence>MKFFVIFLVFVCEVFAVSLTEIRDDFNSANYAKVCNQKVEEFLKTQNNEEQISMFGIACIKMNDLNRLATPIDKLVKSEKSRENAAYFADILFKKKLLFHAMIDGVDISYIRLPKSDYILSFLFDKFVKKEYVEELGTFIFEEPNSDTRYEISPTNGQIPKLVLKIFKNNDLKSQIEYR</sequence>
<reference evidence="1 5" key="2">
    <citation type="journal article" date="2018" name="Emerg. Microbes Infect.">
        <title>Genomic analysis of oral Campylobacter concisus strains identified a potential bacterial molecular marker associated with active Crohn's disease.</title>
        <authorList>
            <person name="Liu F."/>
            <person name="Ma R."/>
            <person name="Tay C.Y.A."/>
            <person name="Octavia S."/>
            <person name="Lan R."/>
            <person name="Chung H.K.L."/>
            <person name="Riordan S.M."/>
            <person name="Grimm M.C."/>
            <person name="Leong R.W."/>
            <person name="Tanaka M.M."/>
            <person name="Connor S."/>
            <person name="Zhang L."/>
        </authorList>
    </citation>
    <scope>NUCLEOTIDE SEQUENCE [LARGE SCALE GENOMIC DNA]</scope>
    <source>
        <strain evidence="1 5">P2CDO4</strain>
    </source>
</reference>
<dbReference type="EMBL" id="CP049232">
    <property type="protein sequence ID" value="QPI06762.1"/>
    <property type="molecule type" value="Genomic_DNA"/>
</dbReference>
<evidence type="ECO:0000313" key="6">
    <source>
        <dbReference type="Proteomes" id="UP000594535"/>
    </source>
</evidence>
<evidence type="ECO:0000313" key="3">
    <source>
        <dbReference type="EMBL" id="QPI06762.1"/>
    </source>
</evidence>
<accession>A0A1Y5MGT2</accession>
<dbReference type="Proteomes" id="UP000241854">
    <property type="component" value="Chromosome"/>
</dbReference>